<proteinExistence type="predicted"/>
<keyword evidence="1" id="KW-0732">Signal</keyword>
<evidence type="ECO:0008006" key="4">
    <source>
        <dbReference type="Google" id="ProtNLM"/>
    </source>
</evidence>
<dbReference type="OrthoDB" id="5007788at2"/>
<feature type="signal peptide" evidence="1">
    <location>
        <begin position="1"/>
        <end position="28"/>
    </location>
</feature>
<gene>
    <name evidence="2" type="ORF">GJ743_00120</name>
</gene>
<dbReference type="Proteomes" id="UP000433071">
    <property type="component" value="Unassembled WGS sequence"/>
</dbReference>
<sequence>MNTTQNIQRIIATGVLAASAGLACSACAGQSTAAVAERISDAQTAEQRGGYRDLAERRSELARERGPAGAELYRDQAERRLDVGAPVTGDVYRDLAERRLDVDVPVSGDVYRDLAERRPGAAGH</sequence>
<accession>A0A6I3LZI7</accession>
<evidence type="ECO:0000313" key="2">
    <source>
        <dbReference type="EMBL" id="MTH66779.1"/>
    </source>
</evidence>
<name>A0A6I3LZI7_9MICO</name>
<evidence type="ECO:0000256" key="1">
    <source>
        <dbReference type="SAM" id="SignalP"/>
    </source>
</evidence>
<dbReference type="EMBL" id="WMLB01000001">
    <property type="protein sequence ID" value="MTH66779.1"/>
    <property type="molecule type" value="Genomic_DNA"/>
</dbReference>
<keyword evidence="3" id="KW-1185">Reference proteome</keyword>
<dbReference type="RefSeq" id="WP_155049919.1">
    <property type="nucleotide sequence ID" value="NZ_BAAAIB010000007.1"/>
</dbReference>
<feature type="chain" id="PRO_5038990524" description="DUF4148 domain-containing protein" evidence="1">
    <location>
        <begin position="29"/>
        <end position="124"/>
    </location>
</feature>
<comment type="caution">
    <text evidence="2">The sequence shown here is derived from an EMBL/GenBank/DDBJ whole genome shotgun (WGS) entry which is preliminary data.</text>
</comment>
<evidence type="ECO:0000313" key="3">
    <source>
        <dbReference type="Proteomes" id="UP000433071"/>
    </source>
</evidence>
<reference evidence="2 3" key="1">
    <citation type="submission" date="2019-11" db="EMBL/GenBank/DDBJ databases">
        <title>Agromyces kandeliae sp. nov., isolated from mangrove soil.</title>
        <authorList>
            <person name="Wang R."/>
        </authorList>
    </citation>
    <scope>NUCLEOTIDE SEQUENCE [LARGE SCALE GENOMIC DNA]</scope>
    <source>
        <strain evidence="2 3">JCM 11433</strain>
    </source>
</reference>
<protein>
    <recommendedName>
        <fullName evidence="4">DUF4148 domain-containing protein</fullName>
    </recommendedName>
</protein>
<organism evidence="2 3">
    <name type="scientific">Agromyces bracchium</name>
    <dbReference type="NCBI Taxonomy" id="88376"/>
    <lineage>
        <taxon>Bacteria</taxon>
        <taxon>Bacillati</taxon>
        <taxon>Actinomycetota</taxon>
        <taxon>Actinomycetes</taxon>
        <taxon>Micrococcales</taxon>
        <taxon>Microbacteriaceae</taxon>
        <taxon>Agromyces</taxon>
    </lineage>
</organism>
<dbReference type="AlphaFoldDB" id="A0A6I3LZI7"/>